<dbReference type="RefSeq" id="WP_207651662.1">
    <property type="nucleotide sequence ID" value="NZ_MWMH01000002.1"/>
</dbReference>
<evidence type="ECO:0008006" key="4">
    <source>
        <dbReference type="Google" id="ProtNLM"/>
    </source>
</evidence>
<dbReference type="EMBL" id="MWMH01000002">
    <property type="protein sequence ID" value="OOP74132.1"/>
    <property type="molecule type" value="Genomic_DNA"/>
</dbReference>
<dbReference type="Proteomes" id="UP000190959">
    <property type="component" value="Unassembled WGS sequence"/>
</dbReference>
<evidence type="ECO:0000313" key="2">
    <source>
        <dbReference type="EMBL" id="OOP74132.1"/>
    </source>
</evidence>
<feature type="coiled-coil region" evidence="1">
    <location>
        <begin position="101"/>
        <end position="153"/>
    </location>
</feature>
<proteinExistence type="predicted"/>
<protein>
    <recommendedName>
        <fullName evidence="4">RNA dependent RNA polymerase</fullName>
    </recommendedName>
</protein>
<evidence type="ECO:0000313" key="3">
    <source>
        <dbReference type="Proteomes" id="UP000190959"/>
    </source>
</evidence>
<gene>
    <name evidence="2" type="ORF">CBEIBR21_06435</name>
</gene>
<reference evidence="2 3" key="1">
    <citation type="submission" date="2017-02" db="EMBL/GenBank/DDBJ databases">
        <title>Genome sequence of Clostridium beijerinckii Br21.</title>
        <authorList>
            <person name="Fonseca B.C."/>
            <person name="Guazzaroni M.E."/>
            <person name="Riano-Pachon D.M."/>
            <person name="Reginatto V."/>
        </authorList>
    </citation>
    <scope>NUCLEOTIDE SEQUENCE [LARGE SCALE GENOMIC DNA]</scope>
    <source>
        <strain evidence="2 3">Br21</strain>
    </source>
</reference>
<organism evidence="2 3">
    <name type="scientific">Clostridium beijerinckii</name>
    <name type="common">Clostridium MP</name>
    <dbReference type="NCBI Taxonomy" id="1520"/>
    <lineage>
        <taxon>Bacteria</taxon>
        <taxon>Bacillati</taxon>
        <taxon>Bacillota</taxon>
        <taxon>Clostridia</taxon>
        <taxon>Eubacteriales</taxon>
        <taxon>Clostridiaceae</taxon>
        <taxon>Clostridium</taxon>
    </lineage>
</organism>
<name>A0A1S9N9H2_CLOBE</name>
<evidence type="ECO:0000256" key="1">
    <source>
        <dbReference type="SAM" id="Coils"/>
    </source>
</evidence>
<dbReference type="AlphaFoldDB" id="A0A1S9N9H2"/>
<keyword evidence="1" id="KW-0175">Coiled coil</keyword>
<accession>A0A1S9N9H2</accession>
<comment type="caution">
    <text evidence="2">The sequence shown here is derived from an EMBL/GenBank/DDBJ whole genome shotgun (WGS) entry which is preliminary data.</text>
</comment>
<sequence length="1039" mass="120347">MNRNVQILNLEGKDLINNKYAFAEGLSKNRIDELRKNGYKILSKYRGSLDDSLEVIKFKEINKKIIKFNKETKRFYSNDIITVNFNYKIDSQEELLKDDEYIKFRDELNGKKKEYKEAKSNRKKKINSLKGKIKRAEAKEDIDTDKIDKLKNELTEAYKETSIETEVEVIKKKLKVIKEKYCFMNVKEIRKELYKNGFKILLKNKEIEFRRKGRSSGSARNGKVNFINKKYYDEIMDYLFCDIEHEEDSELDLPSLESYLSLPSSSIIDTFQLKPGNILLINDATSTFTDTVMATRLINEEKDDKGNIISGDLETKVEKAEICNKIFDGEALLDKSIFNFYSYGDKAILQIRNRMYKGIGINTDIQQFFIDNGITSIEQIKAVEGNETIAKDIKDIKLITTKSSVKYSKYGSFSEWVNKYADTTWGICKTEKSQHNFNGMAQTHYQLLNTLGMSQEEMEAFLSYTLRYIDLLKNDLSVFKLHLGLIKEIEYEEDILEDDSNTQESLEDIKTNSDFMLSMVNINEDFAKTKMFRNFRYDTIKNYIKNVKKGHVLVNGTYATVVDCPLEYLQCAIGKWDGKSSSIGAFECVTSKFEIGEDILGVRSPQPTMSNIAAFKVIDGSVLSRYFNTESKDVIYISAIKNNIMELESSMDFDVDAMLVLNQKSLVDNCKKLNEEIEIKGKKIKRFLVSTDFTPKRPILRGYNWKDLAETDIACSEGKIGECINLVQMLNSVYWDKKSKGASEEELFELYKDISTLNVLSCIIIDSCKKLSPVNAAKEMNKIRQKGYLGKAKKMTNKIIKNDGSKSKHQRVYYRVARNIDKAKEYPIRPYFFKNLDGGVNYAFKNFETGMDYLAEVMGKVERKMRDNESGALPLNRIFLKRKCGNADRKKIPKMIDLITNMQIEIANIYKDKNIEGKNKYELTQEVRGKCYEGIKDIGVTINMMYTFIKRLGESEINENKFQEYKKVSRNLIRTLNNINNGMLLDMLEVKRKNSEILIRDHSGDIDIYGVKYLKYDYNMFKTLKDTLIEDSEEISKVM</sequence>